<feature type="region of interest" description="Disordered" evidence="1">
    <location>
        <begin position="388"/>
        <end position="414"/>
    </location>
</feature>
<feature type="region of interest" description="Disordered" evidence="1">
    <location>
        <begin position="230"/>
        <end position="325"/>
    </location>
</feature>
<evidence type="ECO:0000256" key="1">
    <source>
        <dbReference type="SAM" id="MobiDB-lite"/>
    </source>
</evidence>
<feature type="region of interest" description="Disordered" evidence="1">
    <location>
        <begin position="31"/>
        <end position="55"/>
    </location>
</feature>
<gene>
    <name evidence="2" type="ORF">SCF082_LOCUS26888</name>
</gene>
<feature type="compositionally biased region" description="Low complexity" evidence="1">
    <location>
        <begin position="265"/>
        <end position="278"/>
    </location>
</feature>
<evidence type="ECO:0000313" key="3">
    <source>
        <dbReference type="Proteomes" id="UP001642464"/>
    </source>
</evidence>
<dbReference type="Proteomes" id="UP001642464">
    <property type="component" value="Unassembled WGS sequence"/>
</dbReference>
<feature type="compositionally biased region" description="Low complexity" evidence="1">
    <location>
        <begin position="393"/>
        <end position="413"/>
    </location>
</feature>
<proteinExistence type="predicted"/>
<feature type="compositionally biased region" description="Polar residues" evidence="1">
    <location>
        <begin position="283"/>
        <end position="297"/>
    </location>
</feature>
<protein>
    <submittedName>
        <fullName evidence="2">Uncharacterized protein</fullName>
    </submittedName>
</protein>
<dbReference type="EMBL" id="CAXAMM010020580">
    <property type="protein sequence ID" value="CAK9048225.1"/>
    <property type="molecule type" value="Genomic_DNA"/>
</dbReference>
<feature type="region of interest" description="Disordered" evidence="1">
    <location>
        <begin position="340"/>
        <end position="359"/>
    </location>
</feature>
<evidence type="ECO:0000313" key="2">
    <source>
        <dbReference type="EMBL" id="CAK9048225.1"/>
    </source>
</evidence>
<organism evidence="2 3">
    <name type="scientific">Durusdinium trenchii</name>
    <dbReference type="NCBI Taxonomy" id="1381693"/>
    <lineage>
        <taxon>Eukaryota</taxon>
        <taxon>Sar</taxon>
        <taxon>Alveolata</taxon>
        <taxon>Dinophyceae</taxon>
        <taxon>Suessiales</taxon>
        <taxon>Symbiodiniaceae</taxon>
        <taxon>Durusdinium</taxon>
    </lineage>
</organism>
<comment type="caution">
    <text evidence="2">The sequence shown here is derived from an EMBL/GenBank/DDBJ whole genome shotgun (WGS) entry which is preliminary data.</text>
</comment>
<feature type="region of interest" description="Disordered" evidence="1">
    <location>
        <begin position="71"/>
        <end position="182"/>
    </location>
</feature>
<reference evidence="2 3" key="1">
    <citation type="submission" date="2024-02" db="EMBL/GenBank/DDBJ databases">
        <authorList>
            <person name="Chen Y."/>
            <person name="Shah S."/>
            <person name="Dougan E. K."/>
            <person name="Thang M."/>
            <person name="Chan C."/>
        </authorList>
    </citation>
    <scope>NUCLEOTIDE SEQUENCE [LARGE SCALE GENOMIC DNA]</scope>
</reference>
<sequence length="486" mass="52340">MASTFDRIFGFDETKGPVTPLGVRNVAVLPNGPWSMKTEEEPRKNRKSWPQAKRLETGLCEENAIGQVLGSRKKRIQEPGHESGVGAALSPRQQAWSGGSPRSIPADSPEPGDKDLFTPSGRPLRRRFPSVDRGSVPLPPWVSVGDCSPPSPRSPSPRRNRSPRAARSPSPRSPSPRTQDRRVIEWSTGYDLDAYRCIKVFPGNVHYKSSSALNPARAVMDLHKEEHAGLVGRDGLPKGGCKRHISPNSRGTEGLIAFTPPPSPQTDASSPSASSPSARENLHSFQSSRAPNGTLSLLSPIPRKRLQSPESPVSEEHASAAGMASPRFSWAADMVPDRKEVRSFSPRSPARDAVSPRSLIRSPASLGTGLYAEEPQSMLENFLGARKGRVSTSPEGPSAPSRASPPASSPSGETALGFGSLSWGKVAAGGYGLDVASRQAVGGLHGSGAFTQAVRTTRADVTFKEPLFRHREKVLEHRAQSPRRWR</sequence>
<keyword evidence="3" id="KW-1185">Reference proteome</keyword>
<name>A0ABP0M9R1_9DINO</name>
<accession>A0ABP0M9R1</accession>